<dbReference type="AlphaFoldDB" id="A0A1G9LPA2"/>
<dbReference type="Proteomes" id="UP000199226">
    <property type="component" value="Unassembled WGS sequence"/>
</dbReference>
<dbReference type="PROSITE" id="PS51007">
    <property type="entry name" value="CYTC"/>
    <property type="match status" value="1"/>
</dbReference>
<dbReference type="InterPro" id="IPR036909">
    <property type="entry name" value="Cyt_c-like_dom_sf"/>
</dbReference>
<feature type="signal peptide" evidence="6">
    <location>
        <begin position="1"/>
        <end position="22"/>
    </location>
</feature>
<dbReference type="Gene3D" id="1.10.760.10">
    <property type="entry name" value="Cytochrome c-like domain"/>
    <property type="match status" value="1"/>
</dbReference>
<dbReference type="InterPro" id="IPR009056">
    <property type="entry name" value="Cyt_c-like_dom"/>
</dbReference>
<evidence type="ECO:0000313" key="9">
    <source>
        <dbReference type="Proteomes" id="UP000199226"/>
    </source>
</evidence>
<keyword evidence="1 4" id="KW-0349">Heme</keyword>
<dbReference type="GO" id="GO:0020037">
    <property type="term" value="F:heme binding"/>
    <property type="evidence" value="ECO:0007669"/>
    <property type="project" value="InterPro"/>
</dbReference>
<dbReference type="SUPFAM" id="SSF46626">
    <property type="entry name" value="Cytochrome c"/>
    <property type="match status" value="1"/>
</dbReference>
<dbReference type="EMBL" id="FNHH01000001">
    <property type="protein sequence ID" value="SDL63839.1"/>
    <property type="molecule type" value="Genomic_DNA"/>
</dbReference>
<dbReference type="PANTHER" id="PTHR40394">
    <property type="entry name" value="LIPOPROTEIN-RELATED"/>
    <property type="match status" value="1"/>
</dbReference>
<accession>A0A1G9LPA2</accession>
<gene>
    <name evidence="8" type="ORF">SAMN05421813_10133</name>
</gene>
<feature type="chain" id="PRO_5011540878" evidence="6">
    <location>
        <begin position="23"/>
        <end position="135"/>
    </location>
</feature>
<dbReference type="STRING" id="990371.SAMN05421813_10133"/>
<dbReference type="Pfam" id="PF13442">
    <property type="entry name" value="Cytochrome_CBB3"/>
    <property type="match status" value="1"/>
</dbReference>
<sequence>MNAKIILSVLMCVLIGSSFTFKTNDPKKPWPVPDVSKNKKNPVKSDAQTLATGKSLWNTHCKSCHGAKGLGDGSKAAQLDTEPGDFTLPIVQTQTDGSLFFKTTIGRDDMPAFKKKIADEDDRWAIVNYIKTLKK</sequence>
<keyword evidence="6" id="KW-0732">Signal</keyword>
<evidence type="ECO:0000256" key="5">
    <source>
        <dbReference type="SAM" id="MobiDB-lite"/>
    </source>
</evidence>
<dbReference type="OrthoDB" id="9811395at2"/>
<evidence type="ECO:0000256" key="4">
    <source>
        <dbReference type="PROSITE-ProRule" id="PRU00433"/>
    </source>
</evidence>
<keyword evidence="3 4" id="KW-0408">Iron</keyword>
<evidence type="ECO:0000256" key="3">
    <source>
        <dbReference type="ARBA" id="ARBA00023004"/>
    </source>
</evidence>
<dbReference type="RefSeq" id="WP_090697327.1">
    <property type="nucleotide sequence ID" value="NZ_FNHH01000001.1"/>
</dbReference>
<organism evidence="8 9">
    <name type="scientific">Daejeonella rubra</name>
    <dbReference type="NCBI Taxonomy" id="990371"/>
    <lineage>
        <taxon>Bacteria</taxon>
        <taxon>Pseudomonadati</taxon>
        <taxon>Bacteroidota</taxon>
        <taxon>Sphingobacteriia</taxon>
        <taxon>Sphingobacteriales</taxon>
        <taxon>Sphingobacteriaceae</taxon>
        <taxon>Daejeonella</taxon>
    </lineage>
</organism>
<protein>
    <submittedName>
        <fullName evidence="8">Cytochrome C oxidase, cbb3-type, subunit III</fullName>
    </submittedName>
</protein>
<evidence type="ECO:0000256" key="2">
    <source>
        <dbReference type="ARBA" id="ARBA00022723"/>
    </source>
</evidence>
<evidence type="ECO:0000259" key="7">
    <source>
        <dbReference type="PROSITE" id="PS51007"/>
    </source>
</evidence>
<evidence type="ECO:0000313" key="8">
    <source>
        <dbReference type="EMBL" id="SDL63839.1"/>
    </source>
</evidence>
<reference evidence="9" key="1">
    <citation type="submission" date="2016-10" db="EMBL/GenBank/DDBJ databases">
        <authorList>
            <person name="Varghese N."/>
            <person name="Submissions S."/>
        </authorList>
    </citation>
    <scope>NUCLEOTIDE SEQUENCE [LARGE SCALE GENOMIC DNA]</scope>
    <source>
        <strain evidence="9">DSM 24536</strain>
    </source>
</reference>
<dbReference type="PANTHER" id="PTHR40394:SF2">
    <property type="entry name" value="QUINOL:CYTOCHROME C OXIDOREDUCTASE MEMBRANE PROTEIN"/>
    <property type="match status" value="1"/>
</dbReference>
<dbReference type="GO" id="GO:0046872">
    <property type="term" value="F:metal ion binding"/>
    <property type="evidence" value="ECO:0007669"/>
    <property type="project" value="UniProtKB-KW"/>
</dbReference>
<evidence type="ECO:0000256" key="1">
    <source>
        <dbReference type="ARBA" id="ARBA00022617"/>
    </source>
</evidence>
<dbReference type="GO" id="GO:0009055">
    <property type="term" value="F:electron transfer activity"/>
    <property type="evidence" value="ECO:0007669"/>
    <property type="project" value="InterPro"/>
</dbReference>
<keyword evidence="9" id="KW-1185">Reference proteome</keyword>
<evidence type="ECO:0000256" key="6">
    <source>
        <dbReference type="SAM" id="SignalP"/>
    </source>
</evidence>
<proteinExistence type="predicted"/>
<feature type="region of interest" description="Disordered" evidence="5">
    <location>
        <begin position="26"/>
        <end position="45"/>
    </location>
</feature>
<name>A0A1G9LPA2_9SPHI</name>
<feature type="domain" description="Cytochrome c" evidence="7">
    <location>
        <begin position="48"/>
        <end position="134"/>
    </location>
</feature>
<keyword evidence="2 4" id="KW-0479">Metal-binding</keyword>